<dbReference type="KEGG" id="ehx:EMIHUDRAFT_105134"/>
<dbReference type="GeneID" id="17256760"/>
<dbReference type="SUPFAM" id="SSF74853">
    <property type="entry name" value="Lamin A/C globular tail domain"/>
    <property type="match status" value="3"/>
</dbReference>
<proteinExistence type="predicted"/>
<protein>
    <recommendedName>
        <fullName evidence="1">LTD domain-containing protein</fullName>
    </recommendedName>
</protein>
<dbReference type="PaxDb" id="2903-EOD10705"/>
<dbReference type="InterPro" id="IPR036415">
    <property type="entry name" value="Lamin_tail_dom_sf"/>
</dbReference>
<keyword evidence="3" id="KW-1185">Reference proteome</keyword>
<dbReference type="HOGENOM" id="CLU_267586_0_0_1"/>
<name>A0A0D3IHH0_EMIH1</name>
<dbReference type="InterPro" id="IPR036439">
    <property type="entry name" value="Dockerin_dom_sf"/>
</dbReference>
<reference evidence="3" key="1">
    <citation type="journal article" date="2013" name="Nature">
        <title>Pan genome of the phytoplankton Emiliania underpins its global distribution.</title>
        <authorList>
            <person name="Read B.A."/>
            <person name="Kegel J."/>
            <person name="Klute M.J."/>
            <person name="Kuo A."/>
            <person name="Lefebvre S.C."/>
            <person name="Maumus F."/>
            <person name="Mayer C."/>
            <person name="Miller J."/>
            <person name="Monier A."/>
            <person name="Salamov A."/>
            <person name="Young J."/>
            <person name="Aguilar M."/>
            <person name="Claverie J.M."/>
            <person name="Frickenhaus S."/>
            <person name="Gonzalez K."/>
            <person name="Herman E.K."/>
            <person name="Lin Y.C."/>
            <person name="Napier J."/>
            <person name="Ogata H."/>
            <person name="Sarno A.F."/>
            <person name="Shmutz J."/>
            <person name="Schroeder D."/>
            <person name="de Vargas C."/>
            <person name="Verret F."/>
            <person name="von Dassow P."/>
            <person name="Valentin K."/>
            <person name="Van de Peer Y."/>
            <person name="Wheeler G."/>
            <person name="Dacks J.B."/>
            <person name="Delwiche C.F."/>
            <person name="Dyhrman S.T."/>
            <person name="Glockner G."/>
            <person name="John U."/>
            <person name="Richards T."/>
            <person name="Worden A.Z."/>
            <person name="Zhang X."/>
            <person name="Grigoriev I.V."/>
            <person name="Allen A.E."/>
            <person name="Bidle K."/>
            <person name="Borodovsky M."/>
            <person name="Bowler C."/>
            <person name="Brownlee C."/>
            <person name="Cock J.M."/>
            <person name="Elias M."/>
            <person name="Gladyshev V.N."/>
            <person name="Groth M."/>
            <person name="Guda C."/>
            <person name="Hadaegh A."/>
            <person name="Iglesias-Rodriguez M.D."/>
            <person name="Jenkins J."/>
            <person name="Jones B.M."/>
            <person name="Lawson T."/>
            <person name="Leese F."/>
            <person name="Lindquist E."/>
            <person name="Lobanov A."/>
            <person name="Lomsadze A."/>
            <person name="Malik S.B."/>
            <person name="Marsh M.E."/>
            <person name="Mackinder L."/>
            <person name="Mock T."/>
            <person name="Mueller-Roeber B."/>
            <person name="Pagarete A."/>
            <person name="Parker M."/>
            <person name="Probert I."/>
            <person name="Quesneville H."/>
            <person name="Raines C."/>
            <person name="Rensing S.A."/>
            <person name="Riano-Pachon D.M."/>
            <person name="Richier S."/>
            <person name="Rokitta S."/>
            <person name="Shiraiwa Y."/>
            <person name="Soanes D.M."/>
            <person name="van der Giezen M."/>
            <person name="Wahlund T.M."/>
            <person name="Williams B."/>
            <person name="Wilson W."/>
            <person name="Wolfe G."/>
            <person name="Wurch L.L."/>
        </authorList>
    </citation>
    <scope>NUCLEOTIDE SEQUENCE</scope>
</reference>
<dbReference type="EnsemblProtists" id="EOD10705">
    <property type="protein sequence ID" value="EOD10705"/>
    <property type="gene ID" value="EMIHUDRAFT_105134"/>
</dbReference>
<feature type="domain" description="LTD" evidence="1">
    <location>
        <begin position="558"/>
        <end position="695"/>
    </location>
</feature>
<evidence type="ECO:0000259" key="1">
    <source>
        <dbReference type="PROSITE" id="PS51841"/>
    </source>
</evidence>
<dbReference type="Gene3D" id="1.10.1330.10">
    <property type="entry name" value="Dockerin domain"/>
    <property type="match status" value="1"/>
</dbReference>
<dbReference type="RefSeq" id="XP_005763134.1">
    <property type="nucleotide sequence ID" value="XM_005763077.1"/>
</dbReference>
<accession>A0A0D3IHH0</accession>
<dbReference type="Gene3D" id="2.60.40.1260">
    <property type="entry name" value="Lamin Tail domain"/>
    <property type="match status" value="1"/>
</dbReference>
<dbReference type="GO" id="GO:0000272">
    <property type="term" value="P:polysaccharide catabolic process"/>
    <property type="evidence" value="ECO:0007669"/>
    <property type="project" value="InterPro"/>
</dbReference>
<evidence type="ECO:0000313" key="3">
    <source>
        <dbReference type="Proteomes" id="UP000013827"/>
    </source>
</evidence>
<reference evidence="2" key="2">
    <citation type="submission" date="2024-10" db="UniProtKB">
        <authorList>
            <consortium name="EnsemblProtists"/>
        </authorList>
    </citation>
    <scope>IDENTIFICATION</scope>
</reference>
<dbReference type="eggNOG" id="ENOG502SRZ7">
    <property type="taxonomic scope" value="Eukaryota"/>
</dbReference>
<dbReference type="Pfam" id="PF00932">
    <property type="entry name" value="LTD"/>
    <property type="match status" value="3"/>
</dbReference>
<sequence>MPPPPPPRGWGGGLAGSLHRVDPAARPAVLARAVRDASSGLAVHLCGVSHVDPASATAVRAYAEALAAAPGGLGAVAVEDEPRALLLTRAARAALHGLPPERIRAEGEGLVRHALFGLAEVHAWAAEAGATLDGAERAEAAEAAEELGARVACLGGTPAPPPHVPLLTRRGAPHGLTVHPRAVRRRAAVRLAYWLRVRALDPGHDERSPAELHVVASNRALAEAFFRASPPVAPSAHEAVLLRKDAHFAAALRTVCADAARAGGEPPPAVLAVVGATHVEGIAERLQAGDGTPRNSVPLLLVCSVSANVIINEVSDKGTLGTCDGADWVELVNVGADVVDLDGWMLCDSGGCQDNVNGTIAMAGTIAPGEYRLVCPQAQPKWVGDSDTISLVDEHALEADITTLGGDGEFGKSWARWPDSTGPFRYTYVPTPGAPYADSVIINEVSDKGTLGACDGQDWVELVNVGAEEVDLDGWSLCDSDGCADNDTIALSAMVVAPSGYLLVCPQARGWMHRKWISDSDTITLINAQGMQADATMLGGDGEFEKTWARWPDSTGSFRYTFHPTPGAPYAKSVIINEVSDKGTLGTCDGADWVELVNVGADVVDLDGWMLCDSGGCQDNVNGTIAMAGTIAPGEYRLVCPQAQPKWVGDSDTISLVDEHALEADITTLGGDGEFGKSWARWPDSTGPFRYTYVPTPGAPYAEAVETLQVNEVADKGDPTDPCDGADWVELRNPTHGALPLSGLLLSDDKGPHNEKALALGGPGCPFSLGTGELLLLCRNGNASMGGANYAGCGFAFGIGKNDVVSLHQIDAAADRVVLVDEAVGCCAGDANLSYGRPPRGGAFSILPWRTPGTANAVAARQPSPRVTPPSVLRPLSLSLSSPFPSSVVSFEEGSGAGFGKDRFPEVVLGPPQGAGNAGSLDVLSLGEAGEVVLRFDGIELVDGDGPDLLVFENPFTNWYETGVVAVSADGMTWFEWNCDPEDATSLYPGCAGVGLVWSNPDNGIDPTDPESAGGDAFDLADLDIPPAHLADLGVRGFRYVRIRDSGRNSYGGISGGFDLDAIAAVNGEPLPAVSTALEPVAEQIMRSDCDPAPDLDGDGAFRLADAVYVAEVWSGSKQWSRGAMPCGDPAGDFDGDGAFRLADAVYLAEVWAGKKVLGPTSDHRLLIAWKIPMEITEHEVTAGTTVAFEWQNYHNVMLLSTQAEYDACSRTGEIVAGTEAPQNQKVKIVVK</sequence>
<organism evidence="2 3">
    <name type="scientific">Emiliania huxleyi (strain CCMP1516)</name>
    <dbReference type="NCBI Taxonomy" id="280463"/>
    <lineage>
        <taxon>Eukaryota</taxon>
        <taxon>Haptista</taxon>
        <taxon>Haptophyta</taxon>
        <taxon>Prymnesiophyceae</taxon>
        <taxon>Isochrysidales</taxon>
        <taxon>Noelaerhabdaceae</taxon>
        <taxon>Emiliania</taxon>
    </lineage>
</organism>
<evidence type="ECO:0000313" key="2">
    <source>
        <dbReference type="EnsemblProtists" id="EOD10705"/>
    </source>
</evidence>
<dbReference type="AlphaFoldDB" id="A0A0D3IHH0"/>
<dbReference type="PROSITE" id="PS51841">
    <property type="entry name" value="LTD"/>
    <property type="match status" value="2"/>
</dbReference>
<dbReference type="Proteomes" id="UP000013827">
    <property type="component" value="Unassembled WGS sequence"/>
</dbReference>
<dbReference type="InterPro" id="IPR001322">
    <property type="entry name" value="Lamin_tail_dom"/>
</dbReference>
<feature type="domain" description="LTD" evidence="1">
    <location>
        <begin position="420"/>
        <end position="553"/>
    </location>
</feature>